<dbReference type="EMBL" id="KM507819">
    <property type="protein sequence ID" value="AIT13947.1"/>
    <property type="molecule type" value="Genomic_DNA"/>
</dbReference>
<keyword evidence="2" id="KW-1185">Reference proteome</keyword>
<evidence type="ECO:0000313" key="1">
    <source>
        <dbReference type="EMBL" id="AIT13947.1"/>
    </source>
</evidence>
<protein>
    <submittedName>
        <fullName evidence="1">Structural protein</fullName>
    </submittedName>
</protein>
<gene>
    <name evidence="1" type="primary">50</name>
    <name evidence="1" type="ORF">PBI_121Q_50</name>
</gene>
<proteinExistence type="predicted"/>
<organism evidence="1 2">
    <name type="scientific">Escherichia phage 121Q</name>
    <dbReference type="NCBI Taxonomy" id="1555202"/>
    <lineage>
        <taxon>Viruses</taxon>
        <taxon>Duplodnaviria</taxon>
        <taxon>Heunggongvirae</taxon>
        <taxon>Uroviricota</taxon>
        <taxon>Caudoviricetes</taxon>
        <taxon>Asteriusvirus</taxon>
        <taxon>Asteriusvirus av121Q</taxon>
    </lineage>
</organism>
<dbReference type="GeneID" id="22111090"/>
<accession>A0A097EWY1</accession>
<dbReference type="KEGG" id="vg:22111090"/>
<sequence length="523" mass="60139">MKYNQLQESIIKVPSSTMSQINKYVASILYFKIKQFIQQYDIQMDADTRKHPAADKIKANVIAECKKTLNVLSSKYGAKNISPQSFNNIINQSVKIPFDSEQYIKELNFKKLAPEVVDEIKKTKLSLVITTDSTAKERGSMTEVANNAYIIRINIKLLPKEVYSSAMQLMSTAYHEAQHFVQSSVIKKINSKSNQLQVKKNYDKDHNEYLSSGIEYTPQLGNVIDAMENEAQILIDEDNLPEDPKEAFNSVLQRVLSRDDKYNARGFIISIYKTSQKKYRTVMSTLYKKFMDAFENINKISTDHEEGPVEDLGVSINEMKTLSDIAERSRYLETRLYGHSRDEITKIHSQSKEHGWEMIITKPSENRDSIIIQIRSESENERNIMNYKQAQNFVGSLASMDFSTDEVVEFMDEILHMGADDAKAVNGVVNKVQQWSEMVGLNFVKTDEGFKLNDTEFVVEPYNGRMVISSPQLRNMYLVGSDKIITDIMKYILRFMKEQPEQLLKTLDRDVSIVQMRRDLGSL</sequence>
<reference evidence="1 2" key="1">
    <citation type="submission" date="2014-09" db="EMBL/GenBank/DDBJ databases">
        <authorList>
            <person name="Lapin J.S."/>
            <person name="Pope W.H."/>
            <person name="Hua J."/>
            <person name="Ford M.E."/>
            <person name="Conway J.F."/>
            <person name="Hatfull G.F."/>
            <person name="Hendrix R.W."/>
        </authorList>
    </citation>
    <scope>NUCLEOTIDE SEQUENCE [LARGE SCALE GENOMIC DNA]</scope>
</reference>
<dbReference type="Proteomes" id="UP000029889">
    <property type="component" value="Segment"/>
</dbReference>
<dbReference type="RefSeq" id="YP_009101644.1">
    <property type="nucleotide sequence ID" value="NC_025447.1"/>
</dbReference>
<dbReference type="OrthoDB" id="4452at10239"/>
<evidence type="ECO:0000313" key="2">
    <source>
        <dbReference type="Proteomes" id="UP000029889"/>
    </source>
</evidence>
<name>A0A097EWY1_9CAUD</name>